<feature type="domain" description="F-box" evidence="1">
    <location>
        <begin position="25"/>
        <end position="71"/>
    </location>
</feature>
<dbReference type="InterPro" id="IPR006527">
    <property type="entry name" value="F-box-assoc_dom_typ1"/>
</dbReference>
<evidence type="ECO:0000259" key="1">
    <source>
        <dbReference type="PROSITE" id="PS50181"/>
    </source>
</evidence>
<reference evidence="2 3" key="1">
    <citation type="submission" date="2019-12" db="EMBL/GenBank/DDBJ databases">
        <authorList>
            <person name="Alioto T."/>
            <person name="Alioto T."/>
            <person name="Gomez Garrido J."/>
        </authorList>
    </citation>
    <scope>NUCLEOTIDE SEQUENCE [LARGE SCALE GENOMIC DNA]</scope>
</reference>
<dbReference type="AlphaFoldDB" id="A0A8S0TPJ7"/>
<gene>
    <name evidence="2" type="ORF">OLEA9_A089832</name>
</gene>
<accession>A0A8S0TPJ7</accession>
<dbReference type="InterPro" id="IPR036047">
    <property type="entry name" value="F-box-like_dom_sf"/>
</dbReference>
<dbReference type="Gene3D" id="1.20.1280.50">
    <property type="match status" value="1"/>
</dbReference>
<dbReference type="PROSITE" id="PS50181">
    <property type="entry name" value="FBOX"/>
    <property type="match status" value="1"/>
</dbReference>
<protein>
    <submittedName>
        <fullName evidence="2">F-box kelch-repeat At3g23880-like</fullName>
    </submittedName>
</protein>
<dbReference type="InterPro" id="IPR001810">
    <property type="entry name" value="F-box_dom"/>
</dbReference>
<dbReference type="SMART" id="SM00256">
    <property type="entry name" value="FBOX"/>
    <property type="match status" value="1"/>
</dbReference>
<organism evidence="2 3">
    <name type="scientific">Olea europaea subsp. europaea</name>
    <dbReference type="NCBI Taxonomy" id="158383"/>
    <lineage>
        <taxon>Eukaryota</taxon>
        <taxon>Viridiplantae</taxon>
        <taxon>Streptophyta</taxon>
        <taxon>Embryophyta</taxon>
        <taxon>Tracheophyta</taxon>
        <taxon>Spermatophyta</taxon>
        <taxon>Magnoliopsida</taxon>
        <taxon>eudicotyledons</taxon>
        <taxon>Gunneridae</taxon>
        <taxon>Pentapetalae</taxon>
        <taxon>asterids</taxon>
        <taxon>lamiids</taxon>
        <taxon>Lamiales</taxon>
        <taxon>Oleaceae</taxon>
        <taxon>Oleeae</taxon>
        <taxon>Olea</taxon>
    </lineage>
</organism>
<dbReference type="CDD" id="cd22157">
    <property type="entry name" value="F-box_AtFBW1-like"/>
    <property type="match status" value="1"/>
</dbReference>
<dbReference type="Pfam" id="PF07734">
    <property type="entry name" value="FBA_1"/>
    <property type="match status" value="1"/>
</dbReference>
<dbReference type="InterPro" id="IPR050796">
    <property type="entry name" value="SCF_F-box_component"/>
</dbReference>
<dbReference type="OrthoDB" id="591557at2759"/>
<dbReference type="PANTHER" id="PTHR31672">
    <property type="entry name" value="BNACNNG10540D PROTEIN"/>
    <property type="match status" value="1"/>
</dbReference>
<dbReference type="SUPFAM" id="SSF81383">
    <property type="entry name" value="F-box domain"/>
    <property type="match status" value="1"/>
</dbReference>
<sequence length="383" mass="43347">MSIESATQLPMDNLSLNSVPEAKFSQCLPILPQEMIREILLRLPVKSLLKFRSVCKSWLSLISSPEFMKTHLKISSHNSIYSHNYIILGRSSDSLDLYTSPLYYQPEEIGSMDTVPLDYPLSEPVSMLRIVGSCNGLVCLVLGLNTVIILNPATKKSRELPISSTNVFDTEYGFAYDESNDEYKVVESGWIIADIVEIKTHVKVYSSKTDSCRIIDGPPGFVFIGSGVFVNGAIFWKVLYPRNKPRDWYIVAQDITTERFELLDKPQYETGVVNALLMVSGGRLCLCLSYLTHLDIWVLGEDVNGEYWTKLVRVPYSLDLSNHRYIRPNTLLISENGGVLLSYGSDILMYEPSKTCEIHTLRDNIEFETATYTESFVSPELWT</sequence>
<proteinExistence type="predicted"/>
<name>A0A8S0TPJ7_OLEEU</name>
<dbReference type="NCBIfam" id="TIGR01640">
    <property type="entry name" value="F_box_assoc_1"/>
    <property type="match status" value="1"/>
</dbReference>
<comment type="caution">
    <text evidence="2">The sequence shown here is derived from an EMBL/GenBank/DDBJ whole genome shotgun (WGS) entry which is preliminary data.</text>
</comment>
<dbReference type="EMBL" id="CACTIH010007269">
    <property type="protein sequence ID" value="CAA3007127.1"/>
    <property type="molecule type" value="Genomic_DNA"/>
</dbReference>
<dbReference type="PANTHER" id="PTHR31672:SF13">
    <property type="entry name" value="F-BOX PROTEIN CPR30-LIKE"/>
    <property type="match status" value="1"/>
</dbReference>
<dbReference type="Proteomes" id="UP000594638">
    <property type="component" value="Unassembled WGS sequence"/>
</dbReference>
<dbReference type="InterPro" id="IPR017451">
    <property type="entry name" value="F-box-assoc_interact_dom"/>
</dbReference>
<dbReference type="Pfam" id="PF00646">
    <property type="entry name" value="F-box"/>
    <property type="match status" value="1"/>
</dbReference>
<evidence type="ECO:0000313" key="3">
    <source>
        <dbReference type="Proteomes" id="UP000594638"/>
    </source>
</evidence>
<dbReference type="Gramene" id="OE9A089832T1">
    <property type="protein sequence ID" value="OE9A089832C1"/>
    <property type="gene ID" value="OE9A089832"/>
</dbReference>
<evidence type="ECO:0000313" key="2">
    <source>
        <dbReference type="EMBL" id="CAA3007127.1"/>
    </source>
</evidence>
<keyword evidence="3" id="KW-1185">Reference proteome</keyword>